<keyword evidence="8" id="KW-0456">Lyase</keyword>
<evidence type="ECO:0000256" key="9">
    <source>
        <dbReference type="ARBA" id="ARBA00031449"/>
    </source>
</evidence>
<dbReference type="EMBL" id="WKKH01000007">
    <property type="protein sequence ID" value="MRX75696.1"/>
    <property type="molecule type" value="Genomic_DNA"/>
</dbReference>
<comment type="cofactor">
    <cofactor evidence="1">
        <name>Zn(2+)</name>
        <dbReference type="ChEBI" id="CHEBI:29105"/>
    </cofactor>
</comment>
<evidence type="ECO:0000256" key="8">
    <source>
        <dbReference type="ARBA" id="ARBA00023239"/>
    </source>
</evidence>
<proteinExistence type="inferred from homology"/>
<evidence type="ECO:0000256" key="7">
    <source>
        <dbReference type="ARBA" id="ARBA00022833"/>
    </source>
</evidence>
<name>A0A7K0FYA3_9SPHI</name>
<dbReference type="PANTHER" id="PTHR12589">
    <property type="entry name" value="PYRUVOYL TETRAHYDROBIOPTERIN SYNTHASE"/>
    <property type="match status" value="1"/>
</dbReference>
<dbReference type="PANTHER" id="PTHR12589:SF7">
    <property type="entry name" value="6-PYRUVOYL TETRAHYDROBIOPTERIN SYNTHASE"/>
    <property type="match status" value="1"/>
</dbReference>
<comment type="catalytic activity">
    <reaction evidence="10">
        <text>7,8-dihydroneopterin 3'-triphosphate + H2O = 6-carboxy-5,6,7,8-tetrahydropterin + triphosphate + acetaldehyde + 2 H(+)</text>
        <dbReference type="Rhea" id="RHEA:27966"/>
        <dbReference type="ChEBI" id="CHEBI:15343"/>
        <dbReference type="ChEBI" id="CHEBI:15377"/>
        <dbReference type="ChEBI" id="CHEBI:15378"/>
        <dbReference type="ChEBI" id="CHEBI:18036"/>
        <dbReference type="ChEBI" id="CHEBI:58462"/>
        <dbReference type="ChEBI" id="CHEBI:61032"/>
        <dbReference type="EC" id="4.1.2.50"/>
    </reaction>
</comment>
<gene>
    <name evidence="11" type="ORF">GJU39_06310</name>
</gene>
<keyword evidence="12" id="KW-1185">Reference proteome</keyword>
<dbReference type="GO" id="GO:0070497">
    <property type="term" value="F:6-carboxytetrahydropterin synthase activity"/>
    <property type="evidence" value="ECO:0007669"/>
    <property type="project" value="UniProtKB-EC"/>
</dbReference>
<evidence type="ECO:0000256" key="4">
    <source>
        <dbReference type="ARBA" id="ARBA00012982"/>
    </source>
</evidence>
<protein>
    <recommendedName>
        <fullName evidence="5">6-carboxy-5,6,7,8-tetrahydropterin synthase</fullName>
        <ecNumber evidence="4">4.1.2.50</ecNumber>
    </recommendedName>
    <alternativeName>
        <fullName evidence="9">Queuosine biosynthesis protein QueD</fullName>
    </alternativeName>
</protein>
<keyword evidence="7" id="KW-0862">Zinc</keyword>
<dbReference type="InterPro" id="IPR038418">
    <property type="entry name" value="6-PTP_synth/QueD_sf"/>
</dbReference>
<comment type="caution">
    <text evidence="11">The sequence shown here is derived from an EMBL/GenBank/DDBJ whole genome shotgun (WGS) entry which is preliminary data.</text>
</comment>
<dbReference type="SUPFAM" id="SSF55620">
    <property type="entry name" value="Tetrahydrobiopterin biosynthesis enzymes-like"/>
    <property type="match status" value="1"/>
</dbReference>
<evidence type="ECO:0000256" key="3">
    <source>
        <dbReference type="ARBA" id="ARBA00008900"/>
    </source>
</evidence>
<dbReference type="OrthoDB" id="9804698at2"/>
<comment type="pathway">
    <text evidence="2">Purine metabolism; 7-cyano-7-deazaguanine biosynthesis.</text>
</comment>
<dbReference type="UniPathway" id="UPA00391"/>
<evidence type="ECO:0000256" key="2">
    <source>
        <dbReference type="ARBA" id="ARBA00005061"/>
    </source>
</evidence>
<dbReference type="Pfam" id="PF01242">
    <property type="entry name" value="PTPS"/>
    <property type="match status" value="1"/>
</dbReference>
<reference evidence="11 12" key="1">
    <citation type="submission" date="2019-11" db="EMBL/GenBank/DDBJ databases">
        <title>Pedobacter petrophilus genome.</title>
        <authorList>
            <person name="Feldbauer M.J."/>
            <person name="Newman J.D."/>
        </authorList>
    </citation>
    <scope>NUCLEOTIDE SEQUENCE [LARGE SCALE GENOMIC DNA]</scope>
    <source>
        <strain evidence="11 12">LMG 29686</strain>
    </source>
</reference>
<dbReference type="Gene3D" id="3.30.479.10">
    <property type="entry name" value="6-pyruvoyl tetrahydropterin synthase/QueD"/>
    <property type="match status" value="1"/>
</dbReference>
<evidence type="ECO:0000256" key="6">
    <source>
        <dbReference type="ARBA" id="ARBA00022723"/>
    </source>
</evidence>
<evidence type="ECO:0000313" key="11">
    <source>
        <dbReference type="EMBL" id="MRX75696.1"/>
    </source>
</evidence>
<organism evidence="11 12">
    <name type="scientific">Pedobacter petrophilus</name>
    <dbReference type="NCBI Taxonomy" id="1908241"/>
    <lineage>
        <taxon>Bacteria</taxon>
        <taxon>Pseudomonadati</taxon>
        <taxon>Bacteroidota</taxon>
        <taxon>Sphingobacteriia</taxon>
        <taxon>Sphingobacteriales</taxon>
        <taxon>Sphingobacteriaceae</taxon>
        <taxon>Pedobacter</taxon>
    </lineage>
</organism>
<keyword evidence="6" id="KW-0479">Metal-binding</keyword>
<dbReference type="RefSeq" id="WP_154279854.1">
    <property type="nucleotide sequence ID" value="NZ_JBHUJQ010000001.1"/>
</dbReference>
<dbReference type="Proteomes" id="UP000487757">
    <property type="component" value="Unassembled WGS sequence"/>
</dbReference>
<evidence type="ECO:0000313" key="12">
    <source>
        <dbReference type="Proteomes" id="UP000487757"/>
    </source>
</evidence>
<evidence type="ECO:0000256" key="10">
    <source>
        <dbReference type="ARBA" id="ARBA00048807"/>
    </source>
</evidence>
<dbReference type="InterPro" id="IPR007115">
    <property type="entry name" value="6-PTP_synth/QueD"/>
</dbReference>
<comment type="similarity">
    <text evidence="3">Belongs to the PTPS family. QueD subfamily.</text>
</comment>
<evidence type="ECO:0000256" key="1">
    <source>
        <dbReference type="ARBA" id="ARBA00001947"/>
    </source>
</evidence>
<dbReference type="AlphaFoldDB" id="A0A7K0FYA3"/>
<dbReference type="GO" id="GO:0046872">
    <property type="term" value="F:metal ion binding"/>
    <property type="evidence" value="ECO:0007669"/>
    <property type="project" value="UniProtKB-KW"/>
</dbReference>
<evidence type="ECO:0000256" key="5">
    <source>
        <dbReference type="ARBA" id="ARBA00018141"/>
    </source>
</evidence>
<dbReference type="EC" id="4.1.2.50" evidence="4"/>
<sequence>MQIYITRSVRFNAAKRIYREDWTPDQNLKVFGQAANANYHGHNFNLWVTFSKKPTPANEDLPFPKALDNVLENEIIAKIDHKNLSLNVDFIKGKLATTDQLCIAIFNLLRPIVNAHENFGLYSVKLQEAEGYLVTYLGV</sequence>
<accession>A0A7K0FYA3</accession>